<keyword evidence="5" id="KW-0813">Transport</keyword>
<evidence type="ECO:0000256" key="1">
    <source>
        <dbReference type="ARBA" id="ARBA00004123"/>
    </source>
</evidence>
<comment type="subcellular location">
    <subcellularLocation>
        <location evidence="1 12">Nucleus</location>
    </subcellularLocation>
</comment>
<dbReference type="SUPFAM" id="SSF54928">
    <property type="entry name" value="RNA-binding domain, RBD"/>
    <property type="match status" value="1"/>
</dbReference>
<protein>
    <recommendedName>
        <fullName evidence="3 12">Nuclear cap-binding protein subunit 2</fullName>
    </recommendedName>
    <alternativeName>
        <fullName evidence="12">20 kDa nuclear cap-binding protein</fullName>
    </alternativeName>
</protein>
<dbReference type="GO" id="GO:0051028">
    <property type="term" value="P:mRNA transport"/>
    <property type="evidence" value="ECO:0007669"/>
    <property type="project" value="UniProtKB-KW"/>
</dbReference>
<evidence type="ECO:0000256" key="7">
    <source>
        <dbReference type="ARBA" id="ARBA00023158"/>
    </source>
</evidence>
<dbReference type="Pfam" id="PF00076">
    <property type="entry name" value="RRM_1"/>
    <property type="match status" value="1"/>
</dbReference>
<reference evidence="15" key="2">
    <citation type="journal article" date="2019" name="IScience">
        <title>Narwhal Genome Reveals Long-Term Low Genetic Diversity despite Current Large Abundance Size.</title>
        <authorList>
            <person name="Westbury M.V."/>
            <person name="Petersen B."/>
            <person name="Garde E."/>
            <person name="Heide-Jorgensen M.P."/>
            <person name="Lorenzen E.D."/>
        </authorList>
    </citation>
    <scope>NUCLEOTIDE SEQUENCE</scope>
    <source>
        <strain evidence="15">MVW</strain>
        <tissue evidence="15">Liver</tissue>
    </source>
</reference>
<evidence type="ECO:0000256" key="2">
    <source>
        <dbReference type="ARBA" id="ARBA00010725"/>
    </source>
</evidence>
<dbReference type="PROSITE" id="PS50102">
    <property type="entry name" value="RRM"/>
    <property type="match status" value="1"/>
</dbReference>
<reference evidence="16" key="3">
    <citation type="submission" date="2025-05" db="UniProtKB">
        <authorList>
            <consortium name="Ensembl"/>
        </authorList>
    </citation>
    <scope>IDENTIFICATION</scope>
</reference>
<dbReference type="GeneTree" id="ENSGT00390000003197"/>
<evidence type="ECO:0000256" key="12">
    <source>
        <dbReference type="RuleBase" id="RU364036"/>
    </source>
</evidence>
<dbReference type="GO" id="GO:0000339">
    <property type="term" value="F:RNA cap binding"/>
    <property type="evidence" value="ECO:0007669"/>
    <property type="project" value="InterPro"/>
</dbReference>
<dbReference type="GO" id="GO:0005634">
    <property type="term" value="C:nucleus"/>
    <property type="evidence" value="ECO:0007669"/>
    <property type="project" value="UniProtKB-SubCell"/>
</dbReference>
<evidence type="ECO:0000256" key="5">
    <source>
        <dbReference type="ARBA" id="ARBA00022816"/>
    </source>
</evidence>
<dbReference type="PANTHER" id="PTHR18847:SF0">
    <property type="entry name" value="NUCLEAR CAP-BINDING PROTEIN SUBUNIT 2"/>
    <property type="match status" value="1"/>
</dbReference>
<evidence type="ECO:0000313" key="18">
    <source>
        <dbReference type="Proteomes" id="UP000694561"/>
    </source>
</evidence>
<dbReference type="CDD" id="cd12240">
    <property type="entry name" value="RRM_NCBP2"/>
    <property type="match status" value="1"/>
</dbReference>
<dbReference type="InterPro" id="IPR000504">
    <property type="entry name" value="RRM_dom"/>
</dbReference>
<comment type="similarity">
    <text evidence="2 12">Belongs to the RRM NCBP2 family.</text>
</comment>
<feature type="transmembrane region" description="Helical" evidence="13">
    <location>
        <begin position="20"/>
        <end position="37"/>
    </location>
</feature>
<keyword evidence="7" id="KW-0943">RNA-mediated gene silencing</keyword>
<evidence type="ECO:0000256" key="11">
    <source>
        <dbReference type="PROSITE-ProRule" id="PRU00176"/>
    </source>
</evidence>
<gene>
    <name evidence="15" type="ORF">EI555_007596</name>
</gene>
<keyword evidence="4 12" id="KW-0507">mRNA processing</keyword>
<dbReference type="InterPro" id="IPR027157">
    <property type="entry name" value="NCBP2"/>
</dbReference>
<dbReference type="EMBL" id="RWIC01000103">
    <property type="protein sequence ID" value="TKC49880.1"/>
    <property type="molecule type" value="Genomic_DNA"/>
</dbReference>
<evidence type="ECO:0000259" key="14">
    <source>
        <dbReference type="PROSITE" id="PS50102"/>
    </source>
</evidence>
<evidence type="ECO:0000313" key="17">
    <source>
        <dbReference type="Proteomes" id="UP000308365"/>
    </source>
</evidence>
<keyword evidence="18" id="KW-1185">Reference proteome</keyword>
<evidence type="ECO:0000256" key="6">
    <source>
        <dbReference type="ARBA" id="ARBA00022884"/>
    </source>
</evidence>
<keyword evidence="8" id="KW-0866">Nonsense-mediated mRNA decay</keyword>
<comment type="function">
    <text evidence="12">Component of the cap-binding complex (CBC), which binds co-transcriptionally to the 5' cap of pre-mRNAs and is involved in various processes such as pre-mRNA splicing, translation regulation, nonsense-mediated mRNA decay, RNA-mediated gene silencing (RNAi) by microRNAs (miRNAs) and mRNA export. The CBC complex is involved in mRNA export from the nucleus, leading to the recruitment of the mRNA export machinery to the 5' end of mRNA and to mRNA export in a 5' to 3' direction through the nuclear pore. The CBC complex is also involved in mediating U snRNA and intronless mRNAs export from the nucleus. The CBC complex is essential for a pioneer round of mRNA translation, before steady state translation when the CBC complex is replaced by cytoplasmic cap-binding protein eIF4E. The pioneer round of mRNA translation mediated by the CBC complex plays a central role in nonsense-mediated mRNA decay (NMD), NMD only taking place in mRNAs bound to the CBC complex, but not on eIF4E-bound mRNAs. The CBC complex enhances NMD in mRNAs containing at least one exon-junction complex (EJC), promoting the interaction between upf1 and upf2. The CBC complex is also involved in 'failsafe' NMD, which is independent of the EJC complex, while it does not participate in Staufen-mediated mRNA decay (SMD). During cell proliferation, the CBC complex is also involved in microRNAs (miRNAs) biogenesis via its interaction with srrt/ars2, thereby being required for miRNA-mediated RNA interference. The CBC complex also acts as a negative regulator of parn, thereby acting as an inhibitor of mRNA deadenylation. In the CBC complex, ncbp2/cbp20 recognizes and binds capped RNAs (m7GpppG-capped RNA) but requires ncbp1/cbp80 to stabilize the movement of its N-terminal loop and lock the CBC into a high affinity cap-binding state with the cap structure. The conventional cap-binding complex with NCBP2 binds both small nuclear RNA (snRNA) and messenger (mRNA) and is involved in their export from the nucleus.</text>
</comment>
<evidence type="ECO:0000256" key="9">
    <source>
        <dbReference type="ARBA" id="ARBA00023187"/>
    </source>
</evidence>
<dbReference type="AlphaFoldDB" id="A0A4V5PA82"/>
<keyword evidence="9 12" id="KW-0508">mRNA splicing</keyword>
<keyword evidence="13" id="KW-1133">Transmembrane helix</keyword>
<accession>A0A4V5PA82</accession>
<proteinExistence type="inferred from homology"/>
<dbReference type="Ensembl" id="ENSMMNT00015025124.1">
    <property type="protein sequence ID" value="ENSMMNP00015022861.1"/>
    <property type="gene ID" value="ENSMMNG00015016789.1"/>
</dbReference>
<dbReference type="Proteomes" id="UP000694561">
    <property type="component" value="Unplaced"/>
</dbReference>
<dbReference type="Gene3D" id="3.30.70.330">
    <property type="match status" value="1"/>
</dbReference>
<keyword evidence="13" id="KW-0472">Membrane</keyword>
<evidence type="ECO:0000256" key="8">
    <source>
        <dbReference type="ARBA" id="ARBA00023161"/>
    </source>
</evidence>
<dbReference type="GO" id="GO:0005846">
    <property type="term" value="C:nuclear cap binding complex"/>
    <property type="evidence" value="ECO:0007669"/>
    <property type="project" value="InterPro"/>
</dbReference>
<evidence type="ECO:0000256" key="13">
    <source>
        <dbReference type="SAM" id="Phobius"/>
    </source>
</evidence>
<comment type="subunit">
    <text evidence="12">Component of the nuclear cap-binding complex (CBC), a heterodimer composed of ncbp1/cbp80 and ncbp2/cbp20 that interacts with m7GpppG-capped RNA.</text>
</comment>
<dbReference type="InterPro" id="IPR035979">
    <property type="entry name" value="RBD_domain_sf"/>
</dbReference>
<dbReference type="PANTHER" id="PTHR18847">
    <property type="entry name" value="20 KD NUCLEAR CAP BINDING PROTEIN"/>
    <property type="match status" value="1"/>
</dbReference>
<dbReference type="InterPro" id="IPR012677">
    <property type="entry name" value="Nucleotide-bd_a/b_plait_sf"/>
</dbReference>
<evidence type="ECO:0000313" key="16">
    <source>
        <dbReference type="Ensembl" id="ENSMMNP00015022861.1"/>
    </source>
</evidence>
<evidence type="ECO:0000256" key="4">
    <source>
        <dbReference type="ARBA" id="ARBA00022664"/>
    </source>
</evidence>
<dbReference type="GO" id="GO:0045292">
    <property type="term" value="P:mRNA cis splicing, via spliceosome"/>
    <property type="evidence" value="ECO:0007669"/>
    <property type="project" value="InterPro"/>
</dbReference>
<dbReference type="SMART" id="SM00360">
    <property type="entry name" value="RRM"/>
    <property type="match status" value="1"/>
</dbReference>
<keyword evidence="6 11" id="KW-0694">RNA-binding</keyword>
<dbReference type="Proteomes" id="UP000308365">
    <property type="component" value="Unassembled WGS sequence"/>
</dbReference>
<organism evidence="15 17">
    <name type="scientific">Monodon monoceros</name>
    <name type="common">Narwhal</name>
    <name type="synonym">Ceratodon monodon</name>
    <dbReference type="NCBI Taxonomy" id="40151"/>
    <lineage>
        <taxon>Eukaryota</taxon>
        <taxon>Metazoa</taxon>
        <taxon>Chordata</taxon>
        <taxon>Craniata</taxon>
        <taxon>Vertebrata</taxon>
        <taxon>Euteleostomi</taxon>
        <taxon>Mammalia</taxon>
        <taxon>Eutheria</taxon>
        <taxon>Laurasiatheria</taxon>
        <taxon>Artiodactyla</taxon>
        <taxon>Whippomorpha</taxon>
        <taxon>Cetacea</taxon>
        <taxon>Odontoceti</taxon>
        <taxon>Monodontidae</taxon>
        <taxon>Monodon</taxon>
    </lineage>
</organism>
<feature type="domain" description="RRM" evidence="14">
    <location>
        <begin position="109"/>
        <end position="178"/>
    </location>
</feature>
<dbReference type="GO" id="GO:0000184">
    <property type="term" value="P:nuclear-transcribed mRNA catabolic process, nonsense-mediated decay"/>
    <property type="evidence" value="ECO:0007669"/>
    <property type="project" value="UniProtKB-KW"/>
</dbReference>
<sequence>MSLPYPDPGPSKVPGNEGPNLIHTFMFPILFIFETLLRSSMASHKKEKRCHKSEEYRFFIPDFQQRAEYEFYKTKEALCSNSYVKLSQYWDQHFWHDSEEQEKLLKKSCTLYVGNLSFYTTEEQIYELFSKSGNIKKIIMGLDKMKKTAYGFCFVEYHSRADAENAVQYINGMYLDDRITCTDWDAGLKEGRQYGRGHSGGQMLDEYRQDYDLGEEAMENWPKPLTLRKPRVCITGNLNYSKGKTDAVSRKWGGNIRRYSYGTIQCFLAPTLSYSDIDWS</sequence>
<keyword evidence="5" id="KW-0509">mRNA transport</keyword>
<evidence type="ECO:0000256" key="3">
    <source>
        <dbReference type="ARBA" id="ARBA00019878"/>
    </source>
</evidence>
<reference evidence="17" key="1">
    <citation type="journal article" date="2019" name="IScience">
        <title>Narwhal Genome Reveals Long-Term Low Genetic Diversity despite Current Large Abundance Size.</title>
        <authorList>
            <person name="Westbury M.V."/>
            <person name="Petersen B."/>
            <person name="Garde E."/>
            <person name="Heide-Jorgensen M.P."/>
            <person name="Lorenzen E.D."/>
        </authorList>
    </citation>
    <scope>NUCLEOTIDE SEQUENCE [LARGE SCALE GENOMIC DNA]</scope>
</reference>
<keyword evidence="10 12" id="KW-0539">Nucleus</keyword>
<evidence type="ECO:0000313" key="15">
    <source>
        <dbReference type="EMBL" id="TKC49880.1"/>
    </source>
</evidence>
<dbReference type="InterPro" id="IPR034148">
    <property type="entry name" value="NCBP2_RRM"/>
</dbReference>
<evidence type="ECO:0000256" key="10">
    <source>
        <dbReference type="ARBA" id="ARBA00023242"/>
    </source>
</evidence>
<dbReference type="GO" id="GO:0031047">
    <property type="term" value="P:regulatory ncRNA-mediated gene silencing"/>
    <property type="evidence" value="ECO:0007669"/>
    <property type="project" value="UniProtKB-KW"/>
</dbReference>
<name>A0A4V5PA82_MONMO</name>
<keyword evidence="13" id="KW-0812">Transmembrane</keyword>